<gene>
    <name evidence="1" type="ORF">PIB30_095494</name>
</gene>
<dbReference type="EMBL" id="JASCZI010062603">
    <property type="protein sequence ID" value="MED6140667.1"/>
    <property type="molecule type" value="Genomic_DNA"/>
</dbReference>
<dbReference type="Proteomes" id="UP001341840">
    <property type="component" value="Unassembled WGS sequence"/>
</dbReference>
<sequence length="112" mass="12690">MPRPKQAMSSCVGCLPAPDDYSKLLCVWFLTSECRGNAEGTRTTLLGTFRTSYTYHRELVKIPLPQHPSPELSEQVRFNTKHVPRKEPGLIELVPYRNNETKPVQPSHLGLT</sequence>
<evidence type="ECO:0000313" key="1">
    <source>
        <dbReference type="EMBL" id="MED6140667.1"/>
    </source>
</evidence>
<comment type="caution">
    <text evidence="1">The sequence shown here is derived from an EMBL/GenBank/DDBJ whole genome shotgun (WGS) entry which is preliminary data.</text>
</comment>
<evidence type="ECO:0000313" key="2">
    <source>
        <dbReference type="Proteomes" id="UP001341840"/>
    </source>
</evidence>
<accession>A0ABU6SW98</accession>
<reference evidence="1 2" key="1">
    <citation type="journal article" date="2023" name="Plants (Basel)">
        <title>Bridging the Gap: Combining Genomics and Transcriptomics Approaches to Understand Stylosanthes scabra, an Orphan Legume from the Brazilian Caatinga.</title>
        <authorList>
            <person name="Ferreira-Neto J.R.C."/>
            <person name="da Silva M.D."/>
            <person name="Binneck E."/>
            <person name="de Melo N.F."/>
            <person name="da Silva R.H."/>
            <person name="de Melo A.L.T.M."/>
            <person name="Pandolfi V."/>
            <person name="Bustamante F.O."/>
            <person name="Brasileiro-Vidal A.C."/>
            <person name="Benko-Iseppon A.M."/>
        </authorList>
    </citation>
    <scope>NUCLEOTIDE SEQUENCE [LARGE SCALE GENOMIC DNA]</scope>
    <source>
        <tissue evidence="1">Leaves</tissue>
    </source>
</reference>
<name>A0ABU6SW98_9FABA</name>
<keyword evidence="2" id="KW-1185">Reference proteome</keyword>
<organism evidence="1 2">
    <name type="scientific">Stylosanthes scabra</name>
    <dbReference type="NCBI Taxonomy" id="79078"/>
    <lineage>
        <taxon>Eukaryota</taxon>
        <taxon>Viridiplantae</taxon>
        <taxon>Streptophyta</taxon>
        <taxon>Embryophyta</taxon>
        <taxon>Tracheophyta</taxon>
        <taxon>Spermatophyta</taxon>
        <taxon>Magnoliopsida</taxon>
        <taxon>eudicotyledons</taxon>
        <taxon>Gunneridae</taxon>
        <taxon>Pentapetalae</taxon>
        <taxon>rosids</taxon>
        <taxon>fabids</taxon>
        <taxon>Fabales</taxon>
        <taxon>Fabaceae</taxon>
        <taxon>Papilionoideae</taxon>
        <taxon>50 kb inversion clade</taxon>
        <taxon>dalbergioids sensu lato</taxon>
        <taxon>Dalbergieae</taxon>
        <taxon>Pterocarpus clade</taxon>
        <taxon>Stylosanthes</taxon>
    </lineage>
</organism>
<protein>
    <submittedName>
        <fullName evidence="1">Uncharacterized protein</fullName>
    </submittedName>
</protein>
<proteinExistence type="predicted"/>